<evidence type="ECO:0000313" key="12">
    <source>
        <dbReference type="Proteomes" id="UP000004374"/>
    </source>
</evidence>
<keyword evidence="3" id="KW-0677">Repeat</keyword>
<dbReference type="PANTHER" id="PTHR44858">
    <property type="entry name" value="TETRATRICOPEPTIDE REPEAT PROTEIN 6"/>
    <property type="match status" value="1"/>
</dbReference>
<dbReference type="Pfam" id="PF13174">
    <property type="entry name" value="TPR_6"/>
    <property type="match status" value="1"/>
</dbReference>
<evidence type="ECO:0000256" key="1">
    <source>
        <dbReference type="ARBA" id="ARBA00022475"/>
    </source>
</evidence>
<accession>I1E250</accession>
<dbReference type="PIRSF" id="PIRSF004654">
    <property type="entry name" value="NlpI"/>
    <property type="match status" value="1"/>
</dbReference>
<feature type="signal peptide" evidence="10">
    <location>
        <begin position="1"/>
        <end position="36"/>
    </location>
</feature>
<organism evidence="11 12">
    <name type="scientific">Rheinheimera nanhaiensis E407-8</name>
    <dbReference type="NCBI Taxonomy" id="562729"/>
    <lineage>
        <taxon>Bacteria</taxon>
        <taxon>Pseudomonadati</taxon>
        <taxon>Pseudomonadota</taxon>
        <taxon>Gammaproteobacteria</taxon>
        <taxon>Chromatiales</taxon>
        <taxon>Chromatiaceae</taxon>
        <taxon>Rheinheimera</taxon>
    </lineage>
</organism>
<feature type="repeat" description="TPR" evidence="9">
    <location>
        <begin position="78"/>
        <end position="111"/>
    </location>
</feature>
<dbReference type="PANTHER" id="PTHR44858:SF1">
    <property type="entry name" value="UDP-N-ACETYLGLUCOSAMINE--PEPTIDE N-ACETYLGLUCOSAMINYLTRANSFERASE SPINDLY-RELATED"/>
    <property type="match status" value="1"/>
</dbReference>
<dbReference type="GO" id="GO:0005886">
    <property type="term" value="C:plasma membrane"/>
    <property type="evidence" value="ECO:0007669"/>
    <property type="project" value="UniProtKB-SubCell"/>
</dbReference>
<dbReference type="NCBIfam" id="NF008391">
    <property type="entry name" value="PRK11189.1"/>
    <property type="match status" value="1"/>
</dbReference>
<evidence type="ECO:0000256" key="5">
    <source>
        <dbReference type="ARBA" id="ARBA00023136"/>
    </source>
</evidence>
<evidence type="ECO:0000256" key="10">
    <source>
        <dbReference type="SAM" id="SignalP"/>
    </source>
</evidence>
<comment type="subunit">
    <text evidence="8">Homodimer.</text>
</comment>
<keyword evidence="7 11" id="KW-0449">Lipoprotein</keyword>
<dbReference type="Pfam" id="PF13432">
    <property type="entry name" value="TPR_16"/>
    <property type="match status" value="1"/>
</dbReference>
<dbReference type="InterPro" id="IPR011990">
    <property type="entry name" value="TPR-like_helical_dom_sf"/>
</dbReference>
<comment type="subcellular location">
    <subcellularLocation>
        <location evidence="8">Cell membrane</location>
    </subcellularLocation>
</comment>
<feature type="repeat" description="TPR" evidence="9">
    <location>
        <begin position="146"/>
        <end position="179"/>
    </location>
</feature>
<comment type="caution">
    <text evidence="11">The sequence shown here is derived from an EMBL/GenBank/DDBJ whole genome shotgun (WGS) entry which is preliminary data.</text>
</comment>
<dbReference type="Proteomes" id="UP000004374">
    <property type="component" value="Unassembled WGS sequence"/>
</dbReference>
<reference evidence="11 12" key="1">
    <citation type="journal article" date="2012" name="J. Bacteriol.">
        <title>Genome Sequence of the Protease-Producing Bacterium Rheinheimera nanhaiensis E407-8T, Isolated from Deep-Sea Sediment of the South China Sea.</title>
        <authorList>
            <person name="Zhang X.-Y."/>
            <person name="Zhang Y.-J."/>
            <person name="Qin Q.-L."/>
            <person name="Xie B.-B."/>
            <person name="Chen X.-L."/>
            <person name="Zhou B.-C."/>
            <person name="Zhang Y.-Z."/>
        </authorList>
    </citation>
    <scope>NUCLEOTIDE SEQUENCE [LARGE SCALE GENOMIC DNA]</scope>
    <source>
        <strain evidence="11 12">E407-8</strain>
    </source>
</reference>
<comment type="function">
    <text evidence="8">May be involved in cell division.</text>
</comment>
<dbReference type="Gene3D" id="1.25.40.10">
    <property type="entry name" value="Tetratricopeptide repeat domain"/>
    <property type="match status" value="1"/>
</dbReference>
<keyword evidence="5 8" id="KW-0472">Membrane</keyword>
<dbReference type="PROSITE" id="PS50005">
    <property type="entry name" value="TPR"/>
    <property type="match status" value="3"/>
</dbReference>
<evidence type="ECO:0000256" key="8">
    <source>
        <dbReference type="PIRNR" id="PIRNR004654"/>
    </source>
</evidence>
<feature type="repeat" description="TPR" evidence="9">
    <location>
        <begin position="112"/>
        <end position="145"/>
    </location>
</feature>
<dbReference type="AlphaFoldDB" id="I1E250"/>
<sequence>MLNLLLSRPMLKLMPNKLLRRAAPLALLATVLAGCAAQPPAASWLIPEPLAVSYRTELAIARLSEILYRAELSEEQSAQLYYDRGVMYDSVGLRSLARLDFMRALRLKPDMADAYNFVGIHHTVNGEFDAAYEAFDSALELAPEHEFAYLNRGIALYYAGKTELAIPDFERFLALKPADAYRVIWLYLAQSELSIEQATAQLTVQLQNLDSNEWSTNLVRFFAGELSEQALLVSVMQDVSSNQLLAERLCEVYFYLAKWHDSQGRSEQALNYYKQVLATNVFEFVEHRYARLEMARLRGENTSDSGYDEP</sequence>
<evidence type="ECO:0000256" key="4">
    <source>
        <dbReference type="ARBA" id="ARBA00022803"/>
    </source>
</evidence>
<proteinExistence type="predicted"/>
<dbReference type="STRING" id="562729.RNAN_3402"/>
<keyword evidence="4 9" id="KW-0802">TPR repeat</keyword>
<gene>
    <name evidence="11" type="primary">nlpI</name>
    <name evidence="11" type="ORF">RNAN_3402</name>
</gene>
<protein>
    <recommendedName>
        <fullName evidence="8">Lipoprotein NlpI</fullName>
    </recommendedName>
</protein>
<dbReference type="SUPFAM" id="SSF48452">
    <property type="entry name" value="TPR-like"/>
    <property type="match status" value="1"/>
</dbReference>
<keyword evidence="12" id="KW-1185">Reference proteome</keyword>
<evidence type="ECO:0000256" key="9">
    <source>
        <dbReference type="PROSITE-ProRule" id="PRU00339"/>
    </source>
</evidence>
<evidence type="ECO:0000256" key="6">
    <source>
        <dbReference type="ARBA" id="ARBA00023139"/>
    </source>
</evidence>
<evidence type="ECO:0000256" key="3">
    <source>
        <dbReference type="ARBA" id="ARBA00022737"/>
    </source>
</evidence>
<dbReference type="InterPro" id="IPR050498">
    <property type="entry name" value="Ycf3"/>
</dbReference>
<feature type="chain" id="PRO_5003639125" description="Lipoprotein NlpI" evidence="10">
    <location>
        <begin position="37"/>
        <end position="310"/>
    </location>
</feature>
<dbReference type="InterPro" id="IPR019734">
    <property type="entry name" value="TPR_rpt"/>
</dbReference>
<keyword evidence="1 8" id="KW-1003">Cell membrane</keyword>
<evidence type="ECO:0000256" key="7">
    <source>
        <dbReference type="ARBA" id="ARBA00023288"/>
    </source>
</evidence>
<dbReference type="SMART" id="SM00028">
    <property type="entry name" value="TPR"/>
    <property type="match status" value="4"/>
</dbReference>
<dbReference type="InterPro" id="IPR023605">
    <property type="entry name" value="Lipoprotein_NlpI"/>
</dbReference>
<dbReference type="EMBL" id="BAFK01000026">
    <property type="protein sequence ID" value="GAB60378.1"/>
    <property type="molecule type" value="Genomic_DNA"/>
</dbReference>
<evidence type="ECO:0000313" key="11">
    <source>
        <dbReference type="EMBL" id="GAB60378.1"/>
    </source>
</evidence>
<name>I1E250_9GAMM</name>
<keyword evidence="2 10" id="KW-0732">Signal</keyword>
<evidence type="ECO:0000256" key="2">
    <source>
        <dbReference type="ARBA" id="ARBA00022729"/>
    </source>
</evidence>
<keyword evidence="6" id="KW-0564">Palmitate</keyword>